<gene>
    <name evidence="11" type="primary">alaS</name>
    <name evidence="13" type="ORF">IAA62_00925</name>
</gene>
<dbReference type="Pfam" id="PF01411">
    <property type="entry name" value="tRNA-synt_2c"/>
    <property type="match status" value="1"/>
</dbReference>
<comment type="catalytic activity">
    <reaction evidence="10 11">
        <text>tRNA(Ala) + L-alanine + ATP = L-alanyl-tRNA(Ala) + AMP + diphosphate</text>
        <dbReference type="Rhea" id="RHEA:12540"/>
        <dbReference type="Rhea" id="RHEA-COMP:9657"/>
        <dbReference type="Rhea" id="RHEA-COMP:9923"/>
        <dbReference type="ChEBI" id="CHEBI:30616"/>
        <dbReference type="ChEBI" id="CHEBI:33019"/>
        <dbReference type="ChEBI" id="CHEBI:57972"/>
        <dbReference type="ChEBI" id="CHEBI:78442"/>
        <dbReference type="ChEBI" id="CHEBI:78497"/>
        <dbReference type="ChEBI" id="CHEBI:456215"/>
        <dbReference type="EC" id="6.1.1.7"/>
    </reaction>
</comment>
<dbReference type="FunFam" id="3.30.980.10:FF:000004">
    <property type="entry name" value="Alanine--tRNA ligase, cytoplasmic"/>
    <property type="match status" value="1"/>
</dbReference>
<dbReference type="SUPFAM" id="SSF55681">
    <property type="entry name" value="Class II aaRS and biotin synthetases"/>
    <property type="match status" value="1"/>
</dbReference>
<name>A0A9D1SYP0_9FIRM</name>
<accession>A0A9D1SYP0</accession>
<comment type="cofactor">
    <cofactor evidence="11">
        <name>Zn(2+)</name>
        <dbReference type="ChEBI" id="CHEBI:29105"/>
    </cofactor>
    <text evidence="11">Binds 1 zinc ion per subunit.</text>
</comment>
<keyword evidence="3 11" id="KW-0436">Ligase</keyword>
<feature type="binding site" evidence="11">
    <location>
        <position position="559"/>
    </location>
    <ligand>
        <name>Zn(2+)</name>
        <dbReference type="ChEBI" id="CHEBI:29105"/>
    </ligand>
</feature>
<keyword evidence="2 11" id="KW-0820">tRNA-binding</keyword>
<proteinExistence type="inferred from homology"/>
<comment type="subcellular location">
    <subcellularLocation>
        <location evidence="11">Cytoplasm</location>
    </subcellularLocation>
</comment>
<feature type="domain" description="Alanyl-transfer RNA synthetases family profile" evidence="12">
    <location>
        <begin position="2"/>
        <end position="594"/>
    </location>
</feature>
<dbReference type="Gene3D" id="3.30.54.20">
    <property type="match status" value="1"/>
</dbReference>
<keyword evidence="11" id="KW-0479">Metal-binding</keyword>
<dbReference type="GO" id="GO:0016740">
    <property type="term" value="F:transferase activity"/>
    <property type="evidence" value="ECO:0007669"/>
    <property type="project" value="UniProtKB-ARBA"/>
</dbReference>
<dbReference type="Proteomes" id="UP000886861">
    <property type="component" value="Unassembled WGS sequence"/>
</dbReference>
<comment type="function">
    <text evidence="9 11">Catalyzes the attachment of alanine to tRNA(Ala) in a two-step reaction: alanine is first activated by ATP to form Ala-AMP and then transferred to the acceptor end of tRNA(Ala). Also edits incorrectly charged Ser-tRNA(Ala) and Gly-tRNA(Ala) via its editing domain.</text>
</comment>
<dbReference type="GO" id="GO:0004813">
    <property type="term" value="F:alanine-tRNA ligase activity"/>
    <property type="evidence" value="ECO:0007669"/>
    <property type="project" value="UniProtKB-UniRule"/>
</dbReference>
<dbReference type="Gene3D" id="3.30.930.10">
    <property type="entry name" value="Bira Bifunctional Protein, Domain 2"/>
    <property type="match status" value="1"/>
</dbReference>
<dbReference type="EMBL" id="DVOJ01000004">
    <property type="protein sequence ID" value="HIV01107.1"/>
    <property type="molecule type" value="Genomic_DNA"/>
</dbReference>
<dbReference type="PANTHER" id="PTHR11777:SF9">
    <property type="entry name" value="ALANINE--TRNA LIGASE, CYTOPLASMIC"/>
    <property type="match status" value="1"/>
</dbReference>
<comment type="domain">
    <text evidence="11">Consists of three domains; the N-terminal catalytic domain, the editing domain and the C-terminal C-Ala domain. The editing domain removes incorrectly charged amino acids, while the C-Ala domain, along with tRNA(Ala), serves as a bridge to cooperatively bring together the editing and aminoacylation centers thus stimulating deacylation of misacylated tRNAs.</text>
</comment>
<evidence type="ECO:0000256" key="6">
    <source>
        <dbReference type="ARBA" id="ARBA00022884"/>
    </source>
</evidence>
<keyword evidence="7 11" id="KW-0648">Protein biosynthesis</keyword>
<dbReference type="GO" id="GO:0006419">
    <property type="term" value="P:alanyl-tRNA aminoacylation"/>
    <property type="evidence" value="ECO:0007669"/>
    <property type="project" value="UniProtKB-UniRule"/>
</dbReference>
<dbReference type="NCBIfam" id="NF002436">
    <property type="entry name" value="PRK01584.1"/>
    <property type="match status" value="1"/>
</dbReference>
<reference evidence="13" key="2">
    <citation type="journal article" date="2021" name="PeerJ">
        <title>Extensive microbial diversity within the chicken gut microbiome revealed by metagenomics and culture.</title>
        <authorList>
            <person name="Gilroy R."/>
            <person name="Ravi A."/>
            <person name="Getino M."/>
            <person name="Pursley I."/>
            <person name="Horton D.L."/>
            <person name="Alikhan N.F."/>
            <person name="Baker D."/>
            <person name="Gharbi K."/>
            <person name="Hall N."/>
            <person name="Watson M."/>
            <person name="Adriaenssens E.M."/>
            <person name="Foster-Nyarko E."/>
            <person name="Jarju S."/>
            <person name="Secka A."/>
            <person name="Antonio M."/>
            <person name="Oren A."/>
            <person name="Chaudhuri R.R."/>
            <person name="La Ragione R."/>
            <person name="Hildebrand F."/>
            <person name="Pallen M.J."/>
        </authorList>
    </citation>
    <scope>NUCLEOTIDE SEQUENCE</scope>
    <source>
        <strain evidence="13">CHK186-9395</strain>
    </source>
</reference>
<feature type="binding site" evidence="11">
    <location>
        <position position="457"/>
    </location>
    <ligand>
        <name>Zn(2+)</name>
        <dbReference type="ChEBI" id="CHEBI:29105"/>
    </ligand>
</feature>
<evidence type="ECO:0000259" key="12">
    <source>
        <dbReference type="PROSITE" id="PS50860"/>
    </source>
</evidence>
<evidence type="ECO:0000256" key="2">
    <source>
        <dbReference type="ARBA" id="ARBA00022555"/>
    </source>
</evidence>
<dbReference type="SMART" id="SM00863">
    <property type="entry name" value="tRNA_SAD"/>
    <property type="match status" value="1"/>
</dbReference>
<dbReference type="InterPro" id="IPR045864">
    <property type="entry name" value="aa-tRNA-synth_II/BPL/LPL"/>
</dbReference>
<evidence type="ECO:0000313" key="13">
    <source>
        <dbReference type="EMBL" id="HIV01107.1"/>
    </source>
</evidence>
<keyword evidence="8 11" id="KW-0030">Aminoacyl-tRNA synthetase</keyword>
<dbReference type="NCBIfam" id="TIGR00344">
    <property type="entry name" value="alaS"/>
    <property type="match status" value="1"/>
</dbReference>
<dbReference type="InterPro" id="IPR018163">
    <property type="entry name" value="Thr/Ala-tRNA-synth_IIc_edit"/>
</dbReference>
<dbReference type="HAMAP" id="MF_00036_B">
    <property type="entry name" value="Ala_tRNA_synth_B"/>
    <property type="match status" value="1"/>
</dbReference>
<dbReference type="CDD" id="cd00673">
    <property type="entry name" value="AlaRS_core"/>
    <property type="match status" value="1"/>
</dbReference>
<evidence type="ECO:0000256" key="11">
    <source>
        <dbReference type="HAMAP-Rule" id="MF_00036"/>
    </source>
</evidence>
<keyword evidence="11" id="KW-0963">Cytoplasm</keyword>
<dbReference type="GO" id="GO:0008270">
    <property type="term" value="F:zinc ion binding"/>
    <property type="evidence" value="ECO:0007669"/>
    <property type="project" value="UniProtKB-UniRule"/>
</dbReference>
<evidence type="ECO:0000256" key="5">
    <source>
        <dbReference type="ARBA" id="ARBA00022840"/>
    </source>
</evidence>
<dbReference type="InterPro" id="IPR012947">
    <property type="entry name" value="tRNA_SAD"/>
</dbReference>
<evidence type="ECO:0000256" key="7">
    <source>
        <dbReference type="ARBA" id="ARBA00022917"/>
    </source>
</evidence>
<dbReference type="AlphaFoldDB" id="A0A9D1SYP0"/>
<evidence type="ECO:0000256" key="4">
    <source>
        <dbReference type="ARBA" id="ARBA00022741"/>
    </source>
</evidence>
<keyword evidence="6 11" id="KW-0694">RNA-binding</keyword>
<keyword evidence="5 11" id="KW-0067">ATP-binding</keyword>
<evidence type="ECO:0000256" key="9">
    <source>
        <dbReference type="ARBA" id="ARBA00024779"/>
    </source>
</evidence>
<dbReference type="InterPro" id="IPR050058">
    <property type="entry name" value="Ala-tRNA_ligase"/>
</dbReference>
<dbReference type="InterPro" id="IPR002318">
    <property type="entry name" value="Ala-tRNA-lgiase_IIc"/>
</dbReference>
<dbReference type="InterPro" id="IPR018165">
    <property type="entry name" value="Ala-tRNA-synth_IIc_core"/>
</dbReference>
<dbReference type="PRINTS" id="PR00980">
    <property type="entry name" value="TRNASYNTHALA"/>
</dbReference>
<comment type="similarity">
    <text evidence="1 11">Belongs to the class-II aminoacyl-tRNA synthetase family.</text>
</comment>
<dbReference type="SUPFAM" id="SSF101353">
    <property type="entry name" value="Putative anticodon-binding domain of alanyl-tRNA synthetase (AlaRS)"/>
    <property type="match status" value="1"/>
</dbReference>
<dbReference type="EC" id="6.1.1.7" evidence="11"/>
<dbReference type="InterPro" id="IPR023033">
    <property type="entry name" value="Ala_tRNA_ligase_euk/bac"/>
</dbReference>
<keyword evidence="11" id="KW-0862">Zinc</keyword>
<feature type="binding site" evidence="11">
    <location>
        <position position="563"/>
    </location>
    <ligand>
        <name>Zn(2+)</name>
        <dbReference type="ChEBI" id="CHEBI:29105"/>
    </ligand>
</feature>
<protein>
    <recommendedName>
        <fullName evidence="11">Alanine--tRNA ligase</fullName>
        <ecNumber evidence="11">6.1.1.7</ecNumber>
    </recommendedName>
    <alternativeName>
        <fullName evidence="11">Alanyl-tRNA synthetase</fullName>
        <shortName evidence="11">AlaRS</shortName>
    </alternativeName>
</protein>
<sequence length="594" mass="67817">MYTVKQIKDTFLNYFEKNGHKIIDGASIVPENDPTLLFINAGMAPMKKVFTGEQEPQAKRMCNVQNCIRTIDIDSIGDRHHLSSFYMLGSWSIGDYFKEGAIHYAFELLTKGFNIPKEKLYVTVFSGDEKRGIPADNESIEHWKKNGIPESHIIRCGFEDNFWRIGGDHDAGPCGPCTEMFYDTGAEHGANYEETGIFDDKNRYIEIWNAGVFMEYYQDENGNYTKLKMKSVDTGSGLERMIMTLNGLESAYDTEVFLPIIEYLQNNSKNPVLESLRIIADHVRTSIFILNAGVEPSNVKRGYVLRRLIRRAIRHMRTIGLEDSKIPELLMLTMDNMKKIDLEPKWNYSKNEIVDKFMAEFAKFSKSLEQGVKAFNDYVKDENNIKGGKLDSKIAFKLFDTFGFPLEITKELASEKGLTVDEKEFNELFEKHREISKTEGTFKSGLADHSEETIKLHTATHLLQAGLRHVLGNHVYQRGSNITPERLRFDFNFERKMTPEEVKEVENFVNKAISDAIPVVREEMSLEDAKKTGAIGLFTDKYGDRVSVYTIGNISKELCSGPHVNNTSELKHFRILKEESSSSGVRRIKAVVEN</sequence>
<dbReference type="GO" id="GO:0005524">
    <property type="term" value="F:ATP binding"/>
    <property type="evidence" value="ECO:0007669"/>
    <property type="project" value="UniProtKB-UniRule"/>
</dbReference>
<evidence type="ECO:0000256" key="8">
    <source>
        <dbReference type="ARBA" id="ARBA00023146"/>
    </source>
</evidence>
<evidence type="ECO:0000313" key="14">
    <source>
        <dbReference type="Proteomes" id="UP000886861"/>
    </source>
</evidence>
<dbReference type="SUPFAM" id="SSF55186">
    <property type="entry name" value="ThrRS/AlaRS common domain"/>
    <property type="match status" value="1"/>
</dbReference>
<dbReference type="GO" id="GO:0002161">
    <property type="term" value="F:aminoacyl-tRNA deacylase activity"/>
    <property type="evidence" value="ECO:0007669"/>
    <property type="project" value="TreeGrafter"/>
</dbReference>
<dbReference type="GO" id="GO:0140096">
    <property type="term" value="F:catalytic activity, acting on a protein"/>
    <property type="evidence" value="ECO:0007669"/>
    <property type="project" value="UniProtKB-ARBA"/>
</dbReference>
<dbReference type="Gene3D" id="3.30.980.10">
    <property type="entry name" value="Threonyl-trna Synthetase, Chain A, domain 2"/>
    <property type="match status" value="1"/>
</dbReference>
<dbReference type="Pfam" id="PF07973">
    <property type="entry name" value="tRNA_SAD"/>
    <property type="match status" value="1"/>
</dbReference>
<dbReference type="PROSITE" id="PS50860">
    <property type="entry name" value="AA_TRNA_LIGASE_II_ALA"/>
    <property type="match status" value="1"/>
</dbReference>
<evidence type="ECO:0000256" key="3">
    <source>
        <dbReference type="ARBA" id="ARBA00022598"/>
    </source>
</evidence>
<keyword evidence="4 11" id="KW-0547">Nucleotide-binding</keyword>
<reference evidence="13" key="1">
    <citation type="submission" date="2020-10" db="EMBL/GenBank/DDBJ databases">
        <authorList>
            <person name="Gilroy R."/>
        </authorList>
    </citation>
    <scope>NUCLEOTIDE SEQUENCE</scope>
    <source>
        <strain evidence="13">CHK186-9395</strain>
    </source>
</reference>
<dbReference type="GO" id="GO:0000049">
    <property type="term" value="F:tRNA binding"/>
    <property type="evidence" value="ECO:0007669"/>
    <property type="project" value="UniProtKB-KW"/>
</dbReference>
<dbReference type="PANTHER" id="PTHR11777">
    <property type="entry name" value="ALANYL-TRNA SYNTHETASE"/>
    <property type="match status" value="1"/>
</dbReference>
<dbReference type="InterPro" id="IPR018164">
    <property type="entry name" value="Ala-tRNA-synth_IIc_N"/>
</dbReference>
<evidence type="ECO:0000256" key="10">
    <source>
        <dbReference type="ARBA" id="ARBA00048300"/>
    </source>
</evidence>
<dbReference type="GO" id="GO:0005737">
    <property type="term" value="C:cytoplasm"/>
    <property type="evidence" value="ECO:0007669"/>
    <property type="project" value="UniProtKB-SubCell"/>
</dbReference>
<evidence type="ECO:0000256" key="1">
    <source>
        <dbReference type="ARBA" id="ARBA00008226"/>
    </source>
</evidence>
<feature type="binding site" evidence="11">
    <location>
        <position position="461"/>
    </location>
    <ligand>
        <name>Zn(2+)</name>
        <dbReference type="ChEBI" id="CHEBI:29105"/>
    </ligand>
</feature>
<comment type="caution">
    <text evidence="13">The sequence shown here is derived from an EMBL/GenBank/DDBJ whole genome shotgun (WGS) entry which is preliminary data.</text>
</comment>
<dbReference type="InterPro" id="IPR018162">
    <property type="entry name" value="Ala-tRNA-ligase_IIc_anticod-bd"/>
</dbReference>
<organism evidence="13 14">
    <name type="scientific">Candidatus Caccopulliclostridium gallistercoris</name>
    <dbReference type="NCBI Taxonomy" id="2840719"/>
    <lineage>
        <taxon>Bacteria</taxon>
        <taxon>Bacillati</taxon>
        <taxon>Bacillota</taxon>
        <taxon>Clostridia</taxon>
        <taxon>Candidatus Caccopulliclostridium</taxon>
    </lineage>
</organism>